<dbReference type="Proteomes" id="UP000821845">
    <property type="component" value="Chromosome 7"/>
</dbReference>
<protein>
    <submittedName>
        <fullName evidence="1">Uncharacterized protein</fullName>
    </submittedName>
</protein>
<reference evidence="1" key="1">
    <citation type="submission" date="2020-05" db="EMBL/GenBank/DDBJ databases">
        <title>Large-scale comparative analyses of tick genomes elucidate their genetic diversity and vector capacities.</title>
        <authorList>
            <person name="Jia N."/>
            <person name="Wang J."/>
            <person name="Shi W."/>
            <person name="Du L."/>
            <person name="Sun Y."/>
            <person name="Zhan W."/>
            <person name="Jiang J."/>
            <person name="Wang Q."/>
            <person name="Zhang B."/>
            <person name="Ji P."/>
            <person name="Sakyi L.B."/>
            <person name="Cui X."/>
            <person name="Yuan T."/>
            <person name="Jiang B."/>
            <person name="Yang W."/>
            <person name="Lam T.T.-Y."/>
            <person name="Chang Q."/>
            <person name="Ding S."/>
            <person name="Wang X."/>
            <person name="Zhu J."/>
            <person name="Ruan X."/>
            <person name="Zhao L."/>
            <person name="Wei J."/>
            <person name="Que T."/>
            <person name="Du C."/>
            <person name="Cheng J."/>
            <person name="Dai P."/>
            <person name="Han X."/>
            <person name="Huang E."/>
            <person name="Gao Y."/>
            <person name="Liu J."/>
            <person name="Shao H."/>
            <person name="Ye R."/>
            <person name="Li L."/>
            <person name="Wei W."/>
            <person name="Wang X."/>
            <person name="Wang C."/>
            <person name="Yang T."/>
            <person name="Huo Q."/>
            <person name="Li W."/>
            <person name="Guo W."/>
            <person name="Chen H."/>
            <person name="Zhou L."/>
            <person name="Ni X."/>
            <person name="Tian J."/>
            <person name="Zhou Y."/>
            <person name="Sheng Y."/>
            <person name="Liu T."/>
            <person name="Pan Y."/>
            <person name="Xia L."/>
            <person name="Li J."/>
            <person name="Zhao F."/>
            <person name="Cao W."/>
        </authorList>
    </citation>
    <scope>NUCLEOTIDE SEQUENCE</scope>
    <source>
        <strain evidence="1">Hyas-2018</strain>
    </source>
</reference>
<name>A0ACB7RVN5_HYAAI</name>
<comment type="caution">
    <text evidence="1">The sequence shown here is derived from an EMBL/GenBank/DDBJ whole genome shotgun (WGS) entry which is preliminary data.</text>
</comment>
<keyword evidence="2" id="KW-1185">Reference proteome</keyword>
<proteinExistence type="predicted"/>
<accession>A0ACB7RVN5</accession>
<evidence type="ECO:0000313" key="1">
    <source>
        <dbReference type="EMBL" id="KAH6926460.1"/>
    </source>
</evidence>
<sequence>MRSPAIALIGIMVAVFIAAPCTGQGLGGWQTKNVQEDPIYEELAHFAISKQVNNREFFDTVLELLEVQTQVVSGIKYRIKFKTAESTCRIFDTYSKAACPPKIQVGNDICTAEIVDGPNNDRVLTSFSCQAHH</sequence>
<dbReference type="EMBL" id="CM023487">
    <property type="protein sequence ID" value="KAH6926460.1"/>
    <property type="molecule type" value="Genomic_DNA"/>
</dbReference>
<gene>
    <name evidence="1" type="ORF">HPB50_018720</name>
</gene>
<evidence type="ECO:0000313" key="2">
    <source>
        <dbReference type="Proteomes" id="UP000821845"/>
    </source>
</evidence>
<organism evidence="1 2">
    <name type="scientific">Hyalomma asiaticum</name>
    <name type="common">Tick</name>
    <dbReference type="NCBI Taxonomy" id="266040"/>
    <lineage>
        <taxon>Eukaryota</taxon>
        <taxon>Metazoa</taxon>
        <taxon>Ecdysozoa</taxon>
        <taxon>Arthropoda</taxon>
        <taxon>Chelicerata</taxon>
        <taxon>Arachnida</taxon>
        <taxon>Acari</taxon>
        <taxon>Parasitiformes</taxon>
        <taxon>Ixodida</taxon>
        <taxon>Ixodoidea</taxon>
        <taxon>Ixodidae</taxon>
        <taxon>Hyalomminae</taxon>
        <taxon>Hyalomma</taxon>
    </lineage>
</organism>